<gene>
    <name evidence="1" type="ORF">SVIM_LOCUS117751</name>
</gene>
<sequence length="107" mass="11742">MAMDPPLTRGVEDSHIRIPKNWSSLTLHEALPPSPQVEILKPSSAAATTLAVFLVIVGRVIFEKERGFKPSAANTEHQIKAERCSFLLSLCSNFPLSLHSLEDNCST</sequence>
<reference evidence="1" key="1">
    <citation type="submission" date="2019-03" db="EMBL/GenBank/DDBJ databases">
        <authorList>
            <person name="Mank J."/>
            <person name="Almeida P."/>
        </authorList>
    </citation>
    <scope>NUCLEOTIDE SEQUENCE</scope>
    <source>
        <strain evidence="1">78183</strain>
    </source>
</reference>
<protein>
    <submittedName>
        <fullName evidence="1">Uncharacterized protein</fullName>
    </submittedName>
</protein>
<dbReference type="AlphaFoldDB" id="A0A6N2KQL6"/>
<proteinExistence type="predicted"/>
<accession>A0A6N2KQL6</accession>
<name>A0A6N2KQL6_SALVM</name>
<organism evidence="1">
    <name type="scientific">Salix viminalis</name>
    <name type="common">Common osier</name>
    <name type="synonym">Basket willow</name>
    <dbReference type="NCBI Taxonomy" id="40686"/>
    <lineage>
        <taxon>Eukaryota</taxon>
        <taxon>Viridiplantae</taxon>
        <taxon>Streptophyta</taxon>
        <taxon>Embryophyta</taxon>
        <taxon>Tracheophyta</taxon>
        <taxon>Spermatophyta</taxon>
        <taxon>Magnoliopsida</taxon>
        <taxon>eudicotyledons</taxon>
        <taxon>Gunneridae</taxon>
        <taxon>Pentapetalae</taxon>
        <taxon>rosids</taxon>
        <taxon>fabids</taxon>
        <taxon>Malpighiales</taxon>
        <taxon>Salicaceae</taxon>
        <taxon>Saliceae</taxon>
        <taxon>Salix</taxon>
    </lineage>
</organism>
<dbReference type="EMBL" id="CAADRP010000613">
    <property type="protein sequence ID" value="VFU30388.1"/>
    <property type="molecule type" value="Genomic_DNA"/>
</dbReference>
<evidence type="ECO:0000313" key="1">
    <source>
        <dbReference type="EMBL" id="VFU30388.1"/>
    </source>
</evidence>